<comment type="caution">
    <text evidence="6">The sequence shown here is derived from an EMBL/GenBank/DDBJ whole genome shotgun (WGS) entry which is preliminary data.</text>
</comment>
<comment type="cofactor">
    <cofactor evidence="3">
        <name>Zn(2+)</name>
        <dbReference type="ChEBI" id="CHEBI:29105"/>
    </cofactor>
    <text evidence="3">Binds 1 divalent metal cation per subunit.</text>
</comment>
<keyword evidence="3" id="KW-0862">Zinc</keyword>
<evidence type="ECO:0000259" key="5">
    <source>
        <dbReference type="Pfam" id="PF08450"/>
    </source>
</evidence>
<dbReference type="InterPro" id="IPR013658">
    <property type="entry name" value="SGL"/>
</dbReference>
<dbReference type="PANTHER" id="PTHR47572">
    <property type="entry name" value="LIPOPROTEIN-RELATED"/>
    <property type="match status" value="1"/>
</dbReference>
<dbReference type="EMBL" id="QKZU01000006">
    <property type="protein sequence ID" value="PZX57675.1"/>
    <property type="molecule type" value="Genomic_DNA"/>
</dbReference>
<feature type="domain" description="SMP-30/Gluconolactonase/LRE-like region" evidence="5">
    <location>
        <begin position="102"/>
        <end position="367"/>
    </location>
</feature>
<keyword evidence="4" id="KW-0472">Membrane</keyword>
<accession>A0A2W7S3R4</accession>
<dbReference type="Proteomes" id="UP000249115">
    <property type="component" value="Unassembled WGS sequence"/>
</dbReference>
<feature type="transmembrane region" description="Helical" evidence="4">
    <location>
        <begin position="12"/>
        <end position="38"/>
    </location>
</feature>
<sequence>MSLKTGNRKFHGGFYFLSISLLFSFVYSISLIPIYQLAMRTLHTFFFLALAISCASPQVATEVLVETSDYKTIGSVERYDSDIYKLIPEGAVIEVLASGFEWSEGPLWLTTQNALIFTDVPTNKIWKWTEEDSLTLFLEPSGYLGTEKNKKEPGANGLALDLEGNLILCQHGERRIAKMNTSIATPTPDFTALASDYEGKKFNSPNDLVLNNSGQIFFTDPPYGLDDWNPKELDFQGVYRLDTDGTLHLLLDSLNRPNGIGISPDQKTLYVAQSDAQKARYYAFELEENGDVKTGKILLDATASVGKNLPGLPDGLTVHSSGTLFASGPGGIWVISAEGKHLGTIQTGQGTSNCTFDEDERYLYMTADAFLMRIKLN</sequence>
<dbReference type="AlphaFoldDB" id="A0A2W7S3R4"/>
<feature type="binding site" evidence="3">
    <location>
        <position position="206"/>
    </location>
    <ligand>
        <name>substrate</name>
    </ligand>
</feature>
<evidence type="ECO:0000256" key="2">
    <source>
        <dbReference type="PIRSR" id="PIRSR605511-1"/>
    </source>
</evidence>
<evidence type="ECO:0000256" key="4">
    <source>
        <dbReference type="SAM" id="Phobius"/>
    </source>
</evidence>
<evidence type="ECO:0000256" key="3">
    <source>
        <dbReference type="PIRSR" id="PIRSR605511-2"/>
    </source>
</evidence>
<keyword evidence="3" id="KW-0479">Metal-binding</keyword>
<dbReference type="GO" id="GO:0046872">
    <property type="term" value="F:metal ion binding"/>
    <property type="evidence" value="ECO:0007669"/>
    <property type="project" value="UniProtKB-KW"/>
</dbReference>
<feature type="binding site" evidence="3">
    <location>
        <position position="258"/>
    </location>
    <ligand>
        <name>a divalent metal cation</name>
        <dbReference type="ChEBI" id="CHEBI:60240"/>
    </ligand>
</feature>
<feature type="active site" description="Proton donor/acceptor" evidence="2">
    <location>
        <position position="314"/>
    </location>
</feature>
<feature type="binding site" evidence="3">
    <location>
        <position position="314"/>
    </location>
    <ligand>
        <name>a divalent metal cation</name>
        <dbReference type="ChEBI" id="CHEBI:60240"/>
    </ligand>
</feature>
<protein>
    <submittedName>
        <fullName evidence="6">Gluconolactonase</fullName>
    </submittedName>
</protein>
<keyword evidence="1" id="KW-0378">Hydrolase</keyword>
<evidence type="ECO:0000313" key="6">
    <source>
        <dbReference type="EMBL" id="PZX57675.1"/>
    </source>
</evidence>
<feature type="binding site" evidence="3">
    <location>
        <position position="104"/>
    </location>
    <ligand>
        <name>a divalent metal cation</name>
        <dbReference type="ChEBI" id="CHEBI:60240"/>
    </ligand>
</feature>
<reference evidence="6 7" key="1">
    <citation type="submission" date="2018-06" db="EMBL/GenBank/DDBJ databases">
        <title>Genomic Encyclopedia of Archaeal and Bacterial Type Strains, Phase II (KMG-II): from individual species to whole genera.</title>
        <authorList>
            <person name="Goeker M."/>
        </authorList>
    </citation>
    <scope>NUCLEOTIDE SEQUENCE [LARGE SCALE GENOMIC DNA]</scope>
    <source>
        <strain evidence="6 7">DSM 22686</strain>
    </source>
</reference>
<keyword evidence="4" id="KW-1133">Transmembrane helix</keyword>
<keyword evidence="4" id="KW-0812">Transmembrane</keyword>
<feature type="binding site" evidence="3">
    <location>
        <position position="227"/>
    </location>
    <ligand>
        <name>substrate</name>
    </ligand>
</feature>
<dbReference type="InterPro" id="IPR051262">
    <property type="entry name" value="SMP-30/CGR1_Lactonase"/>
</dbReference>
<dbReference type="InterPro" id="IPR005511">
    <property type="entry name" value="SMP-30"/>
</dbReference>
<dbReference type="InterPro" id="IPR011042">
    <property type="entry name" value="6-blade_b-propeller_TolB-like"/>
</dbReference>
<dbReference type="Pfam" id="PF08450">
    <property type="entry name" value="SGL"/>
    <property type="match status" value="1"/>
</dbReference>
<dbReference type="PRINTS" id="PR01790">
    <property type="entry name" value="SMP30FAMILY"/>
</dbReference>
<dbReference type="GO" id="GO:0016787">
    <property type="term" value="F:hydrolase activity"/>
    <property type="evidence" value="ECO:0007669"/>
    <property type="project" value="UniProtKB-KW"/>
</dbReference>
<dbReference type="SUPFAM" id="SSF63829">
    <property type="entry name" value="Calcium-dependent phosphotriesterase"/>
    <property type="match status" value="1"/>
</dbReference>
<evidence type="ECO:0000256" key="1">
    <source>
        <dbReference type="ARBA" id="ARBA00022801"/>
    </source>
</evidence>
<dbReference type="Gene3D" id="2.120.10.30">
    <property type="entry name" value="TolB, C-terminal domain"/>
    <property type="match status" value="1"/>
</dbReference>
<organism evidence="6 7">
    <name type="scientific">Algoriphagus ratkowskyi</name>
    <dbReference type="NCBI Taxonomy" id="57028"/>
    <lineage>
        <taxon>Bacteria</taxon>
        <taxon>Pseudomonadati</taxon>
        <taxon>Bacteroidota</taxon>
        <taxon>Cytophagia</taxon>
        <taxon>Cytophagales</taxon>
        <taxon>Cyclobacteriaceae</taxon>
        <taxon>Algoriphagus</taxon>
    </lineage>
</organism>
<dbReference type="PANTHER" id="PTHR47572:SF4">
    <property type="entry name" value="LACTONASE DRP35"/>
    <property type="match status" value="1"/>
</dbReference>
<gene>
    <name evidence="6" type="ORF">LV84_01804</name>
</gene>
<name>A0A2W7S3R4_9BACT</name>
<proteinExistence type="predicted"/>
<evidence type="ECO:0000313" key="7">
    <source>
        <dbReference type="Proteomes" id="UP000249115"/>
    </source>
</evidence>